<dbReference type="RefSeq" id="WP_102195371.1">
    <property type="nucleotide sequence ID" value="NZ_NIPR01000005.1"/>
</dbReference>
<name>A0A2N7AWB8_9LACO</name>
<dbReference type="EMBL" id="NIPR01000005">
    <property type="protein sequence ID" value="PMD73039.1"/>
    <property type="molecule type" value="Genomic_DNA"/>
</dbReference>
<dbReference type="GO" id="GO:0009249">
    <property type="term" value="P:protein lipoylation"/>
    <property type="evidence" value="ECO:0007669"/>
    <property type="project" value="UniProtKB-ARBA"/>
</dbReference>
<dbReference type="PANTHER" id="PTHR12835:SF5">
    <property type="entry name" value="BIOTIN--PROTEIN LIGASE"/>
    <property type="match status" value="1"/>
</dbReference>
<dbReference type="PANTHER" id="PTHR12835">
    <property type="entry name" value="BIOTIN PROTEIN LIGASE"/>
    <property type="match status" value="1"/>
</dbReference>
<keyword evidence="1 3" id="KW-0436">Ligase</keyword>
<dbReference type="InterPro" id="IPR004143">
    <property type="entry name" value="BPL_LPL_catalytic"/>
</dbReference>
<evidence type="ECO:0000256" key="1">
    <source>
        <dbReference type="ARBA" id="ARBA00022598"/>
    </source>
</evidence>
<dbReference type="Pfam" id="PF03099">
    <property type="entry name" value="BPL_LplA_LipB"/>
    <property type="match status" value="1"/>
</dbReference>
<evidence type="ECO:0000313" key="3">
    <source>
        <dbReference type="EMBL" id="PMD73039.1"/>
    </source>
</evidence>
<dbReference type="Proteomes" id="UP000235649">
    <property type="component" value="Unassembled WGS sequence"/>
</dbReference>
<dbReference type="InterPro" id="IPR045864">
    <property type="entry name" value="aa-tRNA-synth_II/BPL/LPL"/>
</dbReference>
<dbReference type="SUPFAM" id="SSF55681">
    <property type="entry name" value="Class II aaRS and biotin synthetases"/>
    <property type="match status" value="1"/>
</dbReference>
<dbReference type="AlphaFoldDB" id="A0A2N7AWB8"/>
<dbReference type="InterPro" id="IPR004408">
    <property type="entry name" value="Biotin_CoA_COase_ligase"/>
</dbReference>
<evidence type="ECO:0000313" key="4">
    <source>
        <dbReference type="Proteomes" id="UP000235649"/>
    </source>
</evidence>
<dbReference type="PROSITE" id="PS51733">
    <property type="entry name" value="BPL_LPL_CATALYTIC"/>
    <property type="match status" value="1"/>
</dbReference>
<keyword evidence="4" id="KW-1185">Reference proteome</keyword>
<dbReference type="NCBIfam" id="TIGR00121">
    <property type="entry name" value="birA_ligase"/>
    <property type="match status" value="1"/>
</dbReference>
<dbReference type="GO" id="GO:0005737">
    <property type="term" value="C:cytoplasm"/>
    <property type="evidence" value="ECO:0007669"/>
    <property type="project" value="TreeGrafter"/>
</dbReference>
<comment type="caution">
    <text evidence="3">The sequence shown here is derived from an EMBL/GenBank/DDBJ whole genome shotgun (WGS) entry which is preliminary data.</text>
</comment>
<proteinExistence type="predicted"/>
<dbReference type="GO" id="GO:0004077">
    <property type="term" value="F:biotin--[biotin carboxyl-carrier protein] ligase activity"/>
    <property type="evidence" value="ECO:0007669"/>
    <property type="project" value="InterPro"/>
</dbReference>
<accession>A0A2N7AWB8</accession>
<organism evidence="3 4">
    <name type="scientific">Companilactobacillus nuruki</name>
    <dbReference type="NCBI Taxonomy" id="1993540"/>
    <lineage>
        <taxon>Bacteria</taxon>
        <taxon>Bacillati</taxon>
        <taxon>Bacillota</taxon>
        <taxon>Bacilli</taxon>
        <taxon>Lactobacillales</taxon>
        <taxon>Lactobacillaceae</taxon>
        <taxon>Companilactobacillus</taxon>
    </lineage>
</organism>
<dbReference type="OrthoDB" id="9807064at2"/>
<dbReference type="GO" id="GO:0016740">
    <property type="term" value="F:transferase activity"/>
    <property type="evidence" value="ECO:0007669"/>
    <property type="project" value="UniProtKB-ARBA"/>
</dbReference>
<dbReference type="CDD" id="cd16442">
    <property type="entry name" value="BPL"/>
    <property type="match status" value="1"/>
</dbReference>
<feature type="domain" description="BPL/LPL catalytic" evidence="2">
    <location>
        <begin position="79"/>
        <end position="259"/>
    </location>
</feature>
<protein>
    <submittedName>
        <fullName evidence="3">Biotin--[acetyl-CoA-carboxylase] ligase</fullName>
    </submittedName>
</protein>
<sequence length="320" mass="37484">MNSTKQLIIKYLLSHCDEWVSEKDLFFETHLDYEEIFQIINNLKENEGYKIIVRKDRYYKFLNNYSLKTDIINFYSQYKFSNNLLVFKKVDSTQKLAKRISQKNTLKEPSIIVTDEQTKGYGRHGRHFYSPSVTGLYFSIIFPNWSNNLSKNELLTIDIAVIVIKVLERFFPDEDFKLKWVNDIYLKNFKVAGIITDIFSKTDGSNNLIVGIGINLTTKKFPKYLVHKATGINGQININRNKLLAQILQEIIDHHRSPKHFLNDYRKRSMILGKKITIQLGNSVMKCTAQRIEENGYLTVKDRFGNLKTYSAGEIVRIKW</sequence>
<gene>
    <name evidence="3" type="ORF">CBP76_02590</name>
</gene>
<evidence type="ECO:0000259" key="2">
    <source>
        <dbReference type="PROSITE" id="PS51733"/>
    </source>
</evidence>
<dbReference type="Gene3D" id="3.30.930.10">
    <property type="entry name" value="Bira Bifunctional Protein, Domain 2"/>
    <property type="match status" value="1"/>
</dbReference>
<reference evidence="3 4" key="1">
    <citation type="submission" date="2017-05" db="EMBL/GenBank/DDBJ databases">
        <title>Lactobacillus nurukis nov., sp. nov., isolated from nuruk.</title>
        <authorList>
            <person name="Kim S.-J."/>
        </authorList>
    </citation>
    <scope>NUCLEOTIDE SEQUENCE [LARGE SCALE GENOMIC DNA]</scope>
    <source>
        <strain evidence="3 4">SYF10-1a</strain>
    </source>
</reference>